<dbReference type="eggNOG" id="COG0265">
    <property type="taxonomic scope" value="Bacteria"/>
</dbReference>
<dbReference type="SUPFAM" id="SSF50156">
    <property type="entry name" value="PDZ domain-like"/>
    <property type="match status" value="2"/>
</dbReference>
<feature type="chain" id="PRO_5039153551" evidence="8">
    <location>
        <begin position="35"/>
        <end position="480"/>
    </location>
</feature>
<feature type="binding site" evidence="7">
    <location>
        <position position="120"/>
    </location>
    <ligand>
        <name>substrate</name>
    </ligand>
</feature>
<dbReference type="Pfam" id="PF13180">
    <property type="entry name" value="PDZ_2"/>
    <property type="match status" value="2"/>
</dbReference>
<dbReference type="PROSITE" id="PS50106">
    <property type="entry name" value="PDZ"/>
    <property type="match status" value="2"/>
</dbReference>
<dbReference type="EMBL" id="CP001016">
    <property type="protein sequence ID" value="ACB95663.1"/>
    <property type="molecule type" value="Genomic_DNA"/>
</dbReference>
<feature type="active site" description="Charge relay system" evidence="6">
    <location>
        <position position="150"/>
    </location>
</feature>
<dbReference type="InterPro" id="IPR001940">
    <property type="entry name" value="Peptidase_S1C"/>
</dbReference>
<evidence type="ECO:0000259" key="9">
    <source>
        <dbReference type="PROSITE" id="PS50106"/>
    </source>
</evidence>
<evidence type="ECO:0000313" key="11">
    <source>
        <dbReference type="Proteomes" id="UP000001695"/>
    </source>
</evidence>
<keyword evidence="11" id="KW-1185">Reference proteome</keyword>
<evidence type="ECO:0000256" key="7">
    <source>
        <dbReference type="PIRSR" id="PIRSR611782-2"/>
    </source>
</evidence>
<keyword evidence="10" id="KW-0560">Oxidoreductase</keyword>
<dbReference type="Gene3D" id="2.40.10.120">
    <property type="match status" value="1"/>
</dbReference>
<dbReference type="KEGG" id="bid:Bind_2041"/>
<keyword evidence="5" id="KW-0720">Serine protease</keyword>
<feature type="active site" description="Charge relay system" evidence="6">
    <location>
        <position position="120"/>
    </location>
</feature>
<dbReference type="SUPFAM" id="SSF50494">
    <property type="entry name" value="Trypsin-like serine proteases"/>
    <property type="match status" value="1"/>
</dbReference>
<reference evidence="11" key="1">
    <citation type="submission" date="2008-03" db="EMBL/GenBank/DDBJ databases">
        <title>Complete sequence of chromosome of Beijerinckia indica subsp. indica ATCC 9039.</title>
        <authorList>
            <consortium name="US DOE Joint Genome Institute"/>
            <person name="Copeland A."/>
            <person name="Lucas S."/>
            <person name="Lapidus A."/>
            <person name="Glavina del Rio T."/>
            <person name="Dalin E."/>
            <person name="Tice H."/>
            <person name="Bruce D."/>
            <person name="Goodwin L."/>
            <person name="Pitluck S."/>
            <person name="LaButti K."/>
            <person name="Schmutz J."/>
            <person name="Larimer F."/>
            <person name="Land M."/>
            <person name="Hauser L."/>
            <person name="Kyrpides N."/>
            <person name="Mikhailova N."/>
            <person name="Dunfield P.F."/>
            <person name="Dedysh S.N."/>
            <person name="Liesack W."/>
            <person name="Saw J.H."/>
            <person name="Alam M."/>
            <person name="Chen Y."/>
            <person name="Murrell J.C."/>
            <person name="Richardson P."/>
        </authorList>
    </citation>
    <scope>NUCLEOTIDE SEQUENCE [LARGE SCALE GENOMIC DNA]</scope>
    <source>
        <strain evidence="11">ATCC 9039 / DSM 1715 / NCIMB 8712</strain>
    </source>
</reference>
<dbReference type="GO" id="GO:0016491">
    <property type="term" value="F:oxidoreductase activity"/>
    <property type="evidence" value="ECO:0007669"/>
    <property type="project" value="UniProtKB-KW"/>
</dbReference>
<dbReference type="InterPro" id="IPR001478">
    <property type="entry name" value="PDZ"/>
</dbReference>
<feature type="binding site" evidence="7">
    <location>
        <position position="150"/>
    </location>
    <ligand>
        <name>substrate</name>
    </ligand>
</feature>
<dbReference type="GO" id="GO:0004252">
    <property type="term" value="F:serine-type endopeptidase activity"/>
    <property type="evidence" value="ECO:0007669"/>
    <property type="project" value="InterPro"/>
</dbReference>
<feature type="signal peptide" evidence="8">
    <location>
        <begin position="1"/>
        <end position="34"/>
    </location>
</feature>
<organism evidence="10 11">
    <name type="scientific">Beijerinckia indica subsp. indica (strain ATCC 9039 / DSM 1715 / NCIMB 8712)</name>
    <dbReference type="NCBI Taxonomy" id="395963"/>
    <lineage>
        <taxon>Bacteria</taxon>
        <taxon>Pseudomonadati</taxon>
        <taxon>Pseudomonadota</taxon>
        <taxon>Alphaproteobacteria</taxon>
        <taxon>Hyphomicrobiales</taxon>
        <taxon>Beijerinckiaceae</taxon>
        <taxon>Beijerinckia</taxon>
    </lineage>
</organism>
<evidence type="ECO:0000256" key="1">
    <source>
        <dbReference type="ARBA" id="ARBA00022670"/>
    </source>
</evidence>
<dbReference type="OrthoDB" id="7358927at2"/>
<keyword evidence="3" id="KW-0677">Repeat</keyword>
<keyword evidence="4" id="KW-0378">Hydrolase</keyword>
<evidence type="ECO:0000256" key="8">
    <source>
        <dbReference type="SAM" id="SignalP"/>
    </source>
</evidence>
<evidence type="ECO:0000256" key="2">
    <source>
        <dbReference type="ARBA" id="ARBA00022729"/>
    </source>
</evidence>
<dbReference type="InterPro" id="IPR051201">
    <property type="entry name" value="Chloro_Bact_Ser_Proteases"/>
</dbReference>
<dbReference type="PRINTS" id="PR00834">
    <property type="entry name" value="PROTEASES2C"/>
</dbReference>
<dbReference type="NCBIfam" id="TIGR02037">
    <property type="entry name" value="degP_htrA_DO"/>
    <property type="match status" value="1"/>
</dbReference>
<proteinExistence type="predicted"/>
<keyword evidence="1 10" id="KW-0645">Protease</keyword>
<dbReference type="Pfam" id="PF13365">
    <property type="entry name" value="Trypsin_2"/>
    <property type="match status" value="1"/>
</dbReference>
<dbReference type="RefSeq" id="WP_012385019.1">
    <property type="nucleotide sequence ID" value="NC_010581.1"/>
</dbReference>
<dbReference type="PANTHER" id="PTHR43343">
    <property type="entry name" value="PEPTIDASE S12"/>
    <property type="match status" value="1"/>
</dbReference>
<dbReference type="SMART" id="SM00228">
    <property type="entry name" value="PDZ"/>
    <property type="match status" value="2"/>
</dbReference>
<dbReference type="InterPro" id="IPR011782">
    <property type="entry name" value="Pept_S1C_Do"/>
</dbReference>
<name>B2IF98_BEII9</name>
<evidence type="ECO:0000256" key="5">
    <source>
        <dbReference type="ARBA" id="ARBA00022825"/>
    </source>
</evidence>
<dbReference type="STRING" id="395963.Bind_2041"/>
<keyword evidence="2 8" id="KW-0732">Signal</keyword>
<feature type="domain" description="PDZ" evidence="9">
    <location>
        <begin position="264"/>
        <end position="362"/>
    </location>
</feature>
<dbReference type="GO" id="GO:0006508">
    <property type="term" value="P:proteolysis"/>
    <property type="evidence" value="ECO:0007669"/>
    <property type="project" value="UniProtKB-KW"/>
</dbReference>
<reference evidence="10 11" key="2">
    <citation type="journal article" date="2010" name="J. Bacteriol.">
        <title>Complete genome sequence of Beijerinckia indica subsp. indica.</title>
        <authorList>
            <person name="Tamas I."/>
            <person name="Dedysh S.N."/>
            <person name="Liesack W."/>
            <person name="Stott M.B."/>
            <person name="Alam M."/>
            <person name="Murrell J.C."/>
            <person name="Dunfield P.F."/>
        </authorList>
    </citation>
    <scope>NUCLEOTIDE SEQUENCE [LARGE SCALE GENOMIC DNA]</scope>
    <source>
        <strain evidence="11">ATCC 9039 / DSM 1715 / NCIMB 8712</strain>
    </source>
</reference>
<feature type="active site" description="Charge relay system" evidence="6">
    <location>
        <position position="226"/>
    </location>
</feature>
<sequence>MTSCGRSPFSPLRLLVALGLATGLLCDFGPSASAETREIPVSHDDVLLSFAGPVKKAQPAVVNVYASRTERQPRNVLLDDPVFRRFFGDGNGRRPGGPTAQSLGSGVLVDPSGLVVTNFHVIEGMTDVKVALTDKREFEATIVLRDQRTDLAVLRLKGGDGAFPSMEVGDSDTLQVGDLVLAIGNPFGVGQTVTQGIVSALARTQVGISDYGFFIQTDAAINPGNSGGALIDMKARLVGINSAIFSQTGSSIGIGFAIPVNMVKVVVAAAKSGGHQVHRPWLGASLQGVSREIADSLGLDRPSGALIVEVASQSPAAEAGLKRGDLITRIDGQTLEDPESFGYRLATRPLGGKAQLTVLRNGKPIDATLNLSAAPEQPPRDPVKLNGHSPLTGLSVVNLSPAVTEEFSIQGAFEGVVINDIDENSPAANVNFQRGDVIIAVNGAKITSTHQLEKAMSEQHYYWKVTVGRGHDILTTVLGG</sequence>
<feature type="binding site" evidence="7">
    <location>
        <begin position="224"/>
        <end position="226"/>
    </location>
    <ligand>
        <name>substrate</name>
    </ligand>
</feature>
<evidence type="ECO:0000256" key="3">
    <source>
        <dbReference type="ARBA" id="ARBA00022737"/>
    </source>
</evidence>
<dbReference type="PANTHER" id="PTHR43343:SF3">
    <property type="entry name" value="PROTEASE DO-LIKE 8, CHLOROPLASTIC"/>
    <property type="match status" value="1"/>
</dbReference>
<feature type="domain" description="PDZ" evidence="9">
    <location>
        <begin position="407"/>
        <end position="448"/>
    </location>
</feature>
<dbReference type="AlphaFoldDB" id="B2IF98"/>
<dbReference type="Gene3D" id="2.30.42.10">
    <property type="match status" value="2"/>
</dbReference>
<accession>B2IF98</accession>
<gene>
    <name evidence="10" type="ordered locus">Bind_2041</name>
</gene>
<evidence type="ECO:0000256" key="4">
    <source>
        <dbReference type="ARBA" id="ARBA00022801"/>
    </source>
</evidence>
<dbReference type="Proteomes" id="UP000001695">
    <property type="component" value="Chromosome"/>
</dbReference>
<protein>
    <submittedName>
        <fullName evidence="10">Protease Do</fullName>
        <ecNumber evidence="10">1.3.1.74</ecNumber>
    </submittedName>
</protein>
<dbReference type="InterPro" id="IPR036034">
    <property type="entry name" value="PDZ_sf"/>
</dbReference>
<evidence type="ECO:0000256" key="6">
    <source>
        <dbReference type="PIRSR" id="PIRSR611782-1"/>
    </source>
</evidence>
<dbReference type="HOGENOM" id="CLU_020120_1_1_5"/>
<evidence type="ECO:0000313" key="10">
    <source>
        <dbReference type="EMBL" id="ACB95663.1"/>
    </source>
</evidence>
<dbReference type="EC" id="1.3.1.74" evidence="10"/>
<dbReference type="InterPro" id="IPR009003">
    <property type="entry name" value="Peptidase_S1_PA"/>
</dbReference>